<evidence type="ECO:0000313" key="2">
    <source>
        <dbReference type="Proteomes" id="UP000186955"/>
    </source>
</evidence>
<organism evidence="1 2">
    <name type="scientific">Penicillium subrubescens</name>
    <dbReference type="NCBI Taxonomy" id="1316194"/>
    <lineage>
        <taxon>Eukaryota</taxon>
        <taxon>Fungi</taxon>
        <taxon>Dikarya</taxon>
        <taxon>Ascomycota</taxon>
        <taxon>Pezizomycotina</taxon>
        <taxon>Eurotiomycetes</taxon>
        <taxon>Eurotiomycetidae</taxon>
        <taxon>Eurotiales</taxon>
        <taxon>Aspergillaceae</taxon>
        <taxon>Penicillium</taxon>
    </lineage>
</organism>
<protein>
    <submittedName>
        <fullName evidence="1">Uncharacterized protein</fullName>
    </submittedName>
</protein>
<dbReference type="Proteomes" id="UP000186955">
    <property type="component" value="Unassembled WGS sequence"/>
</dbReference>
<dbReference type="EMBL" id="MNBE01000719">
    <property type="protein sequence ID" value="OKO94494.1"/>
    <property type="molecule type" value="Genomic_DNA"/>
</dbReference>
<accession>A0A1Q5T2M9</accession>
<dbReference type="STRING" id="1316194.A0A1Q5T2M9"/>
<sequence>MASKRDTKPRKGTPSPPFLWSADDWRLWKNHIEQVAKKSEIWEYCNPETERADLPCLKEPKEPTIRSVQFLADSLDVYGQPYERLKIVSGMFNHPPRKTLKKLQSDWSTLQNLGTLPAVRNYVRLWQSLYQQCVDWNLDLPQGRENSYLGERAFFESQVPPDEQAEAYRHILTFQPWFDSTLFSAFLDEEKNPGGKAKK</sequence>
<evidence type="ECO:0000313" key="1">
    <source>
        <dbReference type="EMBL" id="OKO94494.1"/>
    </source>
</evidence>
<reference evidence="1 2" key="1">
    <citation type="submission" date="2016-10" db="EMBL/GenBank/DDBJ databases">
        <title>Genome sequence of the ascomycete fungus Penicillium subrubescens.</title>
        <authorList>
            <person name="De Vries R.P."/>
            <person name="Peng M."/>
            <person name="Dilokpimol A."/>
            <person name="Hilden K."/>
            <person name="Makela M.R."/>
            <person name="Grigoriev I."/>
            <person name="Riley R."/>
            <person name="Granchi Z."/>
        </authorList>
    </citation>
    <scope>NUCLEOTIDE SEQUENCE [LARGE SCALE GENOMIC DNA]</scope>
    <source>
        <strain evidence="1 2">CBS 132785</strain>
    </source>
</reference>
<dbReference type="AlphaFoldDB" id="A0A1Q5T2M9"/>
<name>A0A1Q5T2M9_9EURO</name>
<proteinExistence type="predicted"/>
<gene>
    <name evidence="1" type="ORF">PENSUB_11761</name>
</gene>
<keyword evidence="2" id="KW-1185">Reference proteome</keyword>
<comment type="caution">
    <text evidence="1">The sequence shown here is derived from an EMBL/GenBank/DDBJ whole genome shotgun (WGS) entry which is preliminary data.</text>
</comment>